<dbReference type="Pfam" id="PF00291">
    <property type="entry name" value="PALP"/>
    <property type="match status" value="1"/>
</dbReference>
<dbReference type="InterPro" id="IPR011780">
    <property type="entry name" value="D_Ser_am_lyase"/>
</dbReference>
<comment type="catalytic activity">
    <reaction evidence="4">
        <text>D-serine = pyruvate + NH4(+)</text>
        <dbReference type="Rhea" id="RHEA:13977"/>
        <dbReference type="ChEBI" id="CHEBI:15361"/>
        <dbReference type="ChEBI" id="CHEBI:28938"/>
        <dbReference type="ChEBI" id="CHEBI:35247"/>
        <dbReference type="EC" id="4.3.1.18"/>
    </reaction>
</comment>
<protein>
    <recommendedName>
        <fullName evidence="4">Probable D-serine dehydratase</fullName>
        <ecNumber evidence="4">4.3.1.18</ecNumber>
    </recommendedName>
    <alternativeName>
        <fullName evidence="4">D-serine deaminase</fullName>
        <shortName evidence="4">DSD</shortName>
    </alternativeName>
</protein>
<dbReference type="Gene3D" id="3.40.50.1100">
    <property type="match status" value="2"/>
</dbReference>
<dbReference type="AlphaFoldDB" id="A0A1Y6FN29"/>
<dbReference type="SUPFAM" id="SSF53686">
    <property type="entry name" value="Tryptophan synthase beta subunit-like PLP-dependent enzymes"/>
    <property type="match status" value="1"/>
</dbReference>
<dbReference type="GO" id="GO:0008721">
    <property type="term" value="F:D-serine ammonia-lyase activity"/>
    <property type="evidence" value="ECO:0007669"/>
    <property type="project" value="UniProtKB-EC"/>
</dbReference>
<dbReference type="PANTHER" id="PTHR48078">
    <property type="entry name" value="THREONINE DEHYDRATASE, MITOCHONDRIAL-RELATED"/>
    <property type="match status" value="1"/>
</dbReference>
<evidence type="ECO:0000256" key="3">
    <source>
        <dbReference type="ARBA" id="ARBA00023239"/>
    </source>
</evidence>
<comment type="cofactor">
    <cofactor evidence="1 4">
        <name>pyridoxal 5'-phosphate</name>
        <dbReference type="ChEBI" id="CHEBI:597326"/>
    </cofactor>
</comment>
<organism evidence="6 7">
    <name type="scientific">Sphingopyxis terrae subsp. ummariensis</name>
    <dbReference type="NCBI Taxonomy" id="429001"/>
    <lineage>
        <taxon>Bacteria</taxon>
        <taxon>Pseudomonadati</taxon>
        <taxon>Pseudomonadota</taxon>
        <taxon>Alphaproteobacteria</taxon>
        <taxon>Sphingomonadales</taxon>
        <taxon>Sphingomonadaceae</taxon>
        <taxon>Sphingopyxis</taxon>
    </lineage>
</organism>
<feature type="modified residue" description="N6-(pyridoxal phosphate)lysine" evidence="4">
    <location>
        <position position="102"/>
    </location>
</feature>
<dbReference type="PANTHER" id="PTHR48078:SF9">
    <property type="entry name" value="D-SERINE DEHYDRATASE"/>
    <property type="match status" value="1"/>
</dbReference>
<evidence type="ECO:0000313" key="7">
    <source>
        <dbReference type="Proteomes" id="UP000194469"/>
    </source>
</evidence>
<dbReference type="GO" id="GO:0036088">
    <property type="term" value="P:D-serine catabolic process"/>
    <property type="evidence" value="ECO:0007669"/>
    <property type="project" value="TreeGrafter"/>
</dbReference>
<dbReference type="NCBIfam" id="NF002823">
    <property type="entry name" value="PRK02991.1"/>
    <property type="match status" value="1"/>
</dbReference>
<gene>
    <name evidence="4" type="primary">dsdA</name>
    <name evidence="6" type="ORF">SAMN06295984_1864</name>
</gene>
<proteinExistence type="inferred from homology"/>
<dbReference type="RefSeq" id="WP_086456909.1">
    <property type="nucleotide sequence ID" value="NZ_FXWL01000002.1"/>
</dbReference>
<dbReference type="InterPro" id="IPR050147">
    <property type="entry name" value="Ser/Thr_Dehydratase"/>
</dbReference>
<evidence type="ECO:0000259" key="5">
    <source>
        <dbReference type="Pfam" id="PF00291"/>
    </source>
</evidence>
<evidence type="ECO:0000256" key="1">
    <source>
        <dbReference type="ARBA" id="ARBA00001933"/>
    </source>
</evidence>
<evidence type="ECO:0000256" key="4">
    <source>
        <dbReference type="HAMAP-Rule" id="MF_01030"/>
    </source>
</evidence>
<dbReference type="Proteomes" id="UP000194469">
    <property type="component" value="Unassembled WGS sequence"/>
</dbReference>
<dbReference type="GO" id="GO:0009097">
    <property type="term" value="P:isoleucine biosynthetic process"/>
    <property type="evidence" value="ECO:0007669"/>
    <property type="project" value="TreeGrafter"/>
</dbReference>
<reference evidence="7" key="1">
    <citation type="submission" date="2017-04" db="EMBL/GenBank/DDBJ databases">
        <authorList>
            <person name="Varghese N."/>
            <person name="Submissions S."/>
        </authorList>
    </citation>
    <scope>NUCLEOTIDE SEQUENCE [LARGE SCALE GENOMIC DNA]</scope>
    <source>
        <strain evidence="7">UI2</strain>
    </source>
</reference>
<accession>A0A1Y6FN29</accession>
<comment type="similarity">
    <text evidence="4">Belongs to the serine/threonine dehydratase family. DsdA subfamily.</text>
</comment>
<dbReference type="NCBIfam" id="TIGR02035">
    <property type="entry name" value="D_Ser_am_lyase"/>
    <property type="match status" value="1"/>
</dbReference>
<dbReference type="InterPro" id="IPR001926">
    <property type="entry name" value="TrpB-like_PALP"/>
</dbReference>
<dbReference type="GeneID" id="303002232"/>
<dbReference type="HAMAP" id="MF_01030">
    <property type="entry name" value="D_Ser_dehydrat"/>
    <property type="match status" value="1"/>
</dbReference>
<dbReference type="EMBL" id="FXWL01000002">
    <property type="protein sequence ID" value="SMQ76424.1"/>
    <property type="molecule type" value="Genomic_DNA"/>
</dbReference>
<dbReference type="EC" id="4.3.1.18" evidence="4"/>
<evidence type="ECO:0000313" key="6">
    <source>
        <dbReference type="EMBL" id="SMQ76424.1"/>
    </source>
</evidence>
<dbReference type="GO" id="GO:0030170">
    <property type="term" value="F:pyridoxal phosphate binding"/>
    <property type="evidence" value="ECO:0007669"/>
    <property type="project" value="InterPro"/>
</dbReference>
<evidence type="ECO:0000256" key="2">
    <source>
        <dbReference type="ARBA" id="ARBA00022898"/>
    </source>
</evidence>
<feature type="domain" description="Tryptophan synthase beta chain-like PALP" evidence="5">
    <location>
        <begin position="66"/>
        <end position="378"/>
    </location>
</feature>
<name>A0A1Y6FN29_9SPHN</name>
<keyword evidence="2 4" id="KW-0663">Pyridoxal phosphate</keyword>
<sequence length="438" mass="45837">MSYSDTILGRLREKRPSLWINPGAGQAPEAAKPAIDIAAAEDRLDRAQPLLAKLFSRSAAGRLTHSPLVAADALGAALGASNQMGRWLIKADHELPIAGSVKARGGFHEVLAYAERLAVEQGLVAPGAPLTTLASPEARELFSRHSVVVGSTGNLGLSIGLISAALGFRAIVHMSSDAKEWKKQRLRDHGVVVIEHAGDYANAVAQGRREAEADPSSHFVDDEYSLDLFVGYAAAARELAAQLAEQNIAVDAQHPLFVYIPCGVGGAPGGIAFGLKQLFGDHVHCVFAEPAASPCMMVQMIAGDEPMSVYSLGLDNRTEADGLAVGQASLLVAPLMRTRLAGVYTLTDDQMFSLLGSAEQALGMTVEPSAAAGMAGPLMMTQSAAGRAYVAARGLGPLVAGAVHVVWTTGGSLVPAAEYQKFLDRARKTPTNLDFGDA</sequence>
<keyword evidence="3 4" id="KW-0456">Lyase</keyword>
<dbReference type="GO" id="GO:0016836">
    <property type="term" value="F:hydro-lyase activity"/>
    <property type="evidence" value="ECO:0007669"/>
    <property type="project" value="UniProtKB-UniRule"/>
</dbReference>
<keyword evidence="7" id="KW-1185">Reference proteome</keyword>
<dbReference type="InterPro" id="IPR036052">
    <property type="entry name" value="TrpB-like_PALP_sf"/>
</dbReference>